<protein>
    <submittedName>
        <fullName evidence="3">HIT family protein</fullName>
    </submittedName>
</protein>
<organism evidence="3 4">
    <name type="scientific">Crenobacter intestini</name>
    <dbReference type="NCBI Taxonomy" id="2563443"/>
    <lineage>
        <taxon>Bacteria</taxon>
        <taxon>Pseudomonadati</taxon>
        <taxon>Pseudomonadota</taxon>
        <taxon>Betaproteobacteria</taxon>
        <taxon>Neisseriales</taxon>
        <taxon>Neisseriaceae</taxon>
        <taxon>Crenobacter</taxon>
    </lineage>
</organism>
<dbReference type="GO" id="GO:0003824">
    <property type="term" value="F:catalytic activity"/>
    <property type="evidence" value="ECO:0007669"/>
    <property type="project" value="InterPro"/>
</dbReference>
<dbReference type="InterPro" id="IPR036265">
    <property type="entry name" value="HIT-like_sf"/>
</dbReference>
<sequence length="138" mass="15048">MENATAFASHPDKACPFCSLPPSRVAAENSHARWIYDGYPVSAGHSLIIPKRHIGSFFEASDEERQAMLSLLDQAKAVIQQAHQPDAFNIGINDGAAAGQTVPHLHLHLIPRFLGDVADPRGGVRWVIPGKADYWTGR</sequence>
<dbReference type="OrthoDB" id="9784774at2"/>
<dbReference type="PANTHER" id="PTHR42997:SF1">
    <property type="entry name" value="AP-4-A PHOSPHORYLASE"/>
    <property type="match status" value="1"/>
</dbReference>
<evidence type="ECO:0000256" key="1">
    <source>
        <dbReference type="PROSITE-ProRule" id="PRU00464"/>
    </source>
</evidence>
<dbReference type="InterPro" id="IPR011146">
    <property type="entry name" value="HIT-like"/>
</dbReference>
<dbReference type="Gene3D" id="3.30.428.10">
    <property type="entry name" value="HIT-like"/>
    <property type="match status" value="1"/>
</dbReference>
<proteinExistence type="predicted"/>
<evidence type="ECO:0000259" key="2">
    <source>
        <dbReference type="PROSITE" id="PS51084"/>
    </source>
</evidence>
<feature type="domain" description="HIT" evidence="2">
    <location>
        <begin position="13"/>
        <end position="119"/>
    </location>
</feature>
<dbReference type="EMBL" id="STGJ01000014">
    <property type="protein sequence ID" value="TIC80289.1"/>
    <property type="molecule type" value="Genomic_DNA"/>
</dbReference>
<dbReference type="RefSeq" id="WP_136554535.1">
    <property type="nucleotide sequence ID" value="NZ_STGJ01000014.1"/>
</dbReference>
<comment type="caution">
    <text evidence="3">The sequence shown here is derived from an EMBL/GenBank/DDBJ whole genome shotgun (WGS) entry which is preliminary data.</text>
</comment>
<dbReference type="PROSITE" id="PS00892">
    <property type="entry name" value="HIT_1"/>
    <property type="match status" value="1"/>
</dbReference>
<gene>
    <name evidence="3" type="ORF">E5K04_12340</name>
</gene>
<accession>A0A4T0UNF0</accession>
<evidence type="ECO:0000313" key="4">
    <source>
        <dbReference type="Proteomes" id="UP000308891"/>
    </source>
</evidence>
<dbReference type="Proteomes" id="UP000308891">
    <property type="component" value="Unassembled WGS sequence"/>
</dbReference>
<dbReference type="InterPro" id="IPR019808">
    <property type="entry name" value="Histidine_triad_CS"/>
</dbReference>
<feature type="short sequence motif" description="Histidine triad motif" evidence="1">
    <location>
        <begin position="104"/>
        <end position="108"/>
    </location>
</feature>
<dbReference type="InterPro" id="IPR052908">
    <property type="entry name" value="AP-4-A_phosphorylase"/>
</dbReference>
<dbReference type="AlphaFoldDB" id="A0A4T0UNF0"/>
<dbReference type="Pfam" id="PF01230">
    <property type="entry name" value="HIT"/>
    <property type="match status" value="1"/>
</dbReference>
<name>A0A4T0UNF0_9NEIS</name>
<reference evidence="3 4" key="1">
    <citation type="submission" date="2019-04" db="EMBL/GenBank/DDBJ databases">
        <title>Crenobacter sp. nov.</title>
        <authorList>
            <person name="Shi S."/>
        </authorList>
    </citation>
    <scope>NUCLEOTIDE SEQUENCE [LARGE SCALE GENOMIC DNA]</scope>
    <source>
        <strain evidence="3 4">GY 70310</strain>
    </source>
</reference>
<keyword evidence="4" id="KW-1185">Reference proteome</keyword>
<dbReference type="SUPFAM" id="SSF54197">
    <property type="entry name" value="HIT-like"/>
    <property type="match status" value="1"/>
</dbReference>
<evidence type="ECO:0000313" key="3">
    <source>
        <dbReference type="EMBL" id="TIC80289.1"/>
    </source>
</evidence>
<dbReference type="PROSITE" id="PS51084">
    <property type="entry name" value="HIT_2"/>
    <property type="match status" value="1"/>
</dbReference>
<dbReference type="PANTHER" id="PTHR42997">
    <property type="entry name" value="HIT FAMILY HYDROLASE"/>
    <property type="match status" value="1"/>
</dbReference>